<evidence type="ECO:0000313" key="8">
    <source>
        <dbReference type="EMBL" id="MCL7027846.1"/>
    </source>
</evidence>
<keyword evidence="2" id="KW-0507">mRNA processing</keyword>
<dbReference type="Proteomes" id="UP001177140">
    <property type="component" value="Unassembled WGS sequence"/>
</dbReference>
<keyword evidence="9" id="KW-1185">Reference proteome</keyword>
<comment type="caution">
    <text evidence="8">The sequence shown here is derived from an EMBL/GenBank/DDBJ whole genome shotgun (WGS) entry which is preliminary data.</text>
</comment>
<dbReference type="GO" id="GO:0005634">
    <property type="term" value="C:nucleus"/>
    <property type="evidence" value="ECO:0007669"/>
    <property type="project" value="TreeGrafter"/>
</dbReference>
<dbReference type="AlphaFoldDB" id="A0AA41V1Z1"/>
<dbReference type="GO" id="GO:0000956">
    <property type="term" value="P:nuclear-transcribed mRNA catabolic process"/>
    <property type="evidence" value="ECO:0007669"/>
    <property type="project" value="TreeGrafter"/>
</dbReference>
<reference evidence="8" key="1">
    <citation type="submission" date="2022-03" db="EMBL/GenBank/DDBJ databases">
        <title>A functionally conserved STORR gene fusion in Papaver species that diverged 16.8 million years ago.</title>
        <authorList>
            <person name="Catania T."/>
        </authorList>
    </citation>
    <scope>NUCLEOTIDE SEQUENCE</scope>
    <source>
        <strain evidence="8">S-191538</strain>
    </source>
</reference>
<evidence type="ECO:0000259" key="7">
    <source>
        <dbReference type="Pfam" id="PF17846"/>
    </source>
</evidence>
<comment type="similarity">
    <text evidence="1">Belongs to the 5'-3' exonuclease family. XRN2/RAT1 subfamily.</text>
</comment>
<dbReference type="InterPro" id="IPR027073">
    <property type="entry name" value="5_3_exoribonuclease"/>
</dbReference>
<dbReference type="EMBL" id="JAJJMA010072729">
    <property type="protein sequence ID" value="MCL7027846.1"/>
    <property type="molecule type" value="Genomic_DNA"/>
</dbReference>
<dbReference type="GO" id="GO:0003723">
    <property type="term" value="F:RNA binding"/>
    <property type="evidence" value="ECO:0007669"/>
    <property type="project" value="TreeGrafter"/>
</dbReference>
<dbReference type="FunFam" id="1.25.40.1050:FF:000002">
    <property type="entry name" value="5'-3' exoribonuclease"/>
    <property type="match status" value="1"/>
</dbReference>
<dbReference type="GO" id="GO:0004534">
    <property type="term" value="F:5'-3' RNA exonuclease activity"/>
    <property type="evidence" value="ECO:0007669"/>
    <property type="project" value="TreeGrafter"/>
</dbReference>
<feature type="domain" description="Xrn1 helical" evidence="7">
    <location>
        <begin position="56"/>
        <end position="522"/>
    </location>
</feature>
<evidence type="ECO:0000313" key="9">
    <source>
        <dbReference type="Proteomes" id="UP001177140"/>
    </source>
</evidence>
<evidence type="ECO:0000256" key="3">
    <source>
        <dbReference type="ARBA" id="ARBA00022722"/>
    </source>
</evidence>
<dbReference type="InterPro" id="IPR041412">
    <property type="entry name" value="Xrn1_helical"/>
</dbReference>
<keyword evidence="3" id="KW-0540">Nuclease</keyword>
<name>A0AA41V1Z1_PAPNU</name>
<proteinExistence type="inferred from homology"/>
<sequence length="727" mass="82674">MEHSFQKVRQTTHYFIHFSIVKLVNAEKLKLLFLNVWVLRDYLVHDMKIPDSAVKQDIERLIDDFVFMCVFVGNDFLPHVPSLDISEGALDLLMHVYKKEFVNMGGHLTNSFEVNLKCVEHFLQVAGLNENAIFRKRSQVEKDKSLFFKNFRGVNRGGDKQGTHRLPEQKKDPKAFWEFLEQSSKTVTSGNSGAEEVPTPITTLASNGTVAVVDKSGVEEARTHVTAPASGDIGAAVDNVKLGEEGWKERYYAEKFEVDTPDEMEKLRAHAVLKYIEGICWVMHYYYQGVCSWQWFYPYHYAPFASDFHGLEQLEIHFTLGEPFKPLNQLMAVLPAASSHALPVAYRKLMTDSTSPLLDFYPEDFELDMNGKRFAWQAVCKLPFIKESRLLTEIAKVEHSLTDEEKRRNRVGLDGLFFHISHPLAEKVFSFCKHMKDHPKLSMAKVKRRIKPCFSGGMNGYMYVSGELVQKPEISSPVEDMDIIKSNEVVAVLYKLPPCHPHIPRPPEGAIIPRKIVRRGDILSSGKLWHEKSSIFGCDSESSTVKSNSGNLLGELSHRLILAYYEQDVKELITGGTEAKVQVAKQGVKRERQQRGASIPCKKLSLIKTAVEKNIMEISDGQVNGNVTTATVTTTCETSSKETACEKGKEKRKRNNHAERLKKWRENRRKTQDLDDNVTDNKAGKRERSEKDAERLKKRKLQHKTTPKLDGSVANTFRSLLIGITEK</sequence>
<dbReference type="GO" id="GO:0006397">
    <property type="term" value="P:mRNA processing"/>
    <property type="evidence" value="ECO:0007669"/>
    <property type="project" value="UniProtKB-KW"/>
</dbReference>
<keyword evidence="4" id="KW-0378">Hydrolase</keyword>
<feature type="compositionally biased region" description="Basic and acidic residues" evidence="6">
    <location>
        <begin position="682"/>
        <end position="695"/>
    </location>
</feature>
<feature type="compositionally biased region" description="Basic residues" evidence="6">
    <location>
        <begin position="696"/>
        <end position="706"/>
    </location>
</feature>
<dbReference type="PANTHER" id="PTHR12341:SF53">
    <property type="entry name" value="5'-3' EXORIBONUCLEASE"/>
    <property type="match status" value="1"/>
</dbReference>
<dbReference type="PANTHER" id="PTHR12341">
    <property type="entry name" value="5'-&gt;3' EXORIBONUCLEASE"/>
    <property type="match status" value="1"/>
</dbReference>
<accession>A0AA41V1Z1</accession>
<keyword evidence="5" id="KW-0269">Exonuclease</keyword>
<organism evidence="8 9">
    <name type="scientific">Papaver nudicaule</name>
    <name type="common">Iceland poppy</name>
    <dbReference type="NCBI Taxonomy" id="74823"/>
    <lineage>
        <taxon>Eukaryota</taxon>
        <taxon>Viridiplantae</taxon>
        <taxon>Streptophyta</taxon>
        <taxon>Embryophyta</taxon>
        <taxon>Tracheophyta</taxon>
        <taxon>Spermatophyta</taxon>
        <taxon>Magnoliopsida</taxon>
        <taxon>Ranunculales</taxon>
        <taxon>Papaveraceae</taxon>
        <taxon>Papaveroideae</taxon>
        <taxon>Papaver</taxon>
    </lineage>
</organism>
<evidence type="ECO:0000256" key="2">
    <source>
        <dbReference type="ARBA" id="ARBA00022664"/>
    </source>
</evidence>
<evidence type="ECO:0000256" key="1">
    <source>
        <dbReference type="ARBA" id="ARBA00006994"/>
    </source>
</evidence>
<evidence type="ECO:0000256" key="4">
    <source>
        <dbReference type="ARBA" id="ARBA00022801"/>
    </source>
</evidence>
<dbReference type="Pfam" id="PF17846">
    <property type="entry name" value="XRN_M"/>
    <property type="match status" value="1"/>
</dbReference>
<protein>
    <recommendedName>
        <fullName evidence="7">Xrn1 helical domain-containing protein</fullName>
    </recommendedName>
</protein>
<evidence type="ECO:0000256" key="6">
    <source>
        <dbReference type="SAM" id="MobiDB-lite"/>
    </source>
</evidence>
<dbReference type="Gene3D" id="1.25.40.1050">
    <property type="match status" value="1"/>
</dbReference>
<feature type="region of interest" description="Disordered" evidence="6">
    <location>
        <begin position="647"/>
        <end position="710"/>
    </location>
</feature>
<gene>
    <name evidence="8" type="ORF">MKW94_004384</name>
</gene>
<evidence type="ECO:0000256" key="5">
    <source>
        <dbReference type="ARBA" id="ARBA00022839"/>
    </source>
</evidence>